<sequence length="345" mass="37282">MAQAALAELVQVAVPAPFPADGAIRYACLTAQGGPLMTTDRNHHAAGGPAQMTRFDDIYSRPDPRSYFGTLGALGYQTPHHAQSIFRHLLPSTGFPTDPGQPVGHNGGPRPTVLDICCSYGINAALLNHHVTLQDLYDRYTSPQLAGLTTAELIDADRMYYAARRRTDAVPVIGLDIAAPAIAYARAVGLLDAGFAENLESGPPSPALLRATRNTRLITVTGGASFLSDRTFRSLLEGRREPPWVAALVLRTGSYRNIADGLARFGLTTQKDRSRTYPQRRFTGPDEQQYAIAAVSAAGDDPRGKESDGHFHTALHLSRPREHAAAHWIPVSNVAALHRGKRPGW</sequence>
<dbReference type="EMBL" id="JBICYV010000036">
    <property type="protein sequence ID" value="MFG3016813.1"/>
    <property type="molecule type" value="Genomic_DNA"/>
</dbReference>
<accession>A0ABW7BI12</accession>
<dbReference type="Proteomes" id="UP001604267">
    <property type="component" value="Unassembled WGS sequence"/>
</dbReference>
<evidence type="ECO:0008006" key="3">
    <source>
        <dbReference type="Google" id="ProtNLM"/>
    </source>
</evidence>
<dbReference type="InterPro" id="IPR029063">
    <property type="entry name" value="SAM-dependent_MTases_sf"/>
</dbReference>
<reference evidence="1 2" key="1">
    <citation type="submission" date="2024-10" db="EMBL/GenBank/DDBJ databases">
        <title>The Natural Products Discovery Center: Release of the First 8490 Sequenced Strains for Exploring Actinobacteria Biosynthetic Diversity.</title>
        <authorList>
            <person name="Kalkreuter E."/>
            <person name="Kautsar S.A."/>
            <person name="Yang D."/>
            <person name="Bader C.D."/>
            <person name="Teijaro C.N."/>
            <person name="Fluegel L."/>
            <person name="Davis C.M."/>
            <person name="Simpson J.R."/>
            <person name="Lauterbach L."/>
            <person name="Steele A.D."/>
            <person name="Gui C."/>
            <person name="Meng S."/>
            <person name="Li G."/>
            <person name="Viehrig K."/>
            <person name="Ye F."/>
            <person name="Su P."/>
            <person name="Kiefer A.F."/>
            <person name="Nichols A."/>
            <person name="Cepeda A.J."/>
            <person name="Yan W."/>
            <person name="Fan B."/>
            <person name="Jiang Y."/>
            <person name="Adhikari A."/>
            <person name="Zheng C.-J."/>
            <person name="Schuster L."/>
            <person name="Cowan T.M."/>
            <person name="Smanski M.J."/>
            <person name="Chevrette M.G."/>
            <person name="De Carvalho L.P.S."/>
            <person name="Shen B."/>
        </authorList>
    </citation>
    <scope>NUCLEOTIDE SEQUENCE [LARGE SCALE GENOMIC DNA]</scope>
    <source>
        <strain evidence="1 2">NPDC048320</strain>
    </source>
</reference>
<keyword evidence="2" id="KW-1185">Reference proteome</keyword>
<gene>
    <name evidence="1" type="ORF">ACGFZB_41485</name>
</gene>
<dbReference type="RefSeq" id="WP_392825966.1">
    <property type="nucleotide sequence ID" value="NZ_JBICYV010000036.1"/>
</dbReference>
<evidence type="ECO:0000313" key="1">
    <source>
        <dbReference type="EMBL" id="MFG3016813.1"/>
    </source>
</evidence>
<evidence type="ECO:0000313" key="2">
    <source>
        <dbReference type="Proteomes" id="UP001604267"/>
    </source>
</evidence>
<comment type="caution">
    <text evidence="1">The sequence shown here is derived from an EMBL/GenBank/DDBJ whole genome shotgun (WGS) entry which is preliminary data.</text>
</comment>
<proteinExistence type="predicted"/>
<organism evidence="1 2">
    <name type="scientific">Streptomyces cinerochromogenes</name>
    <dbReference type="NCBI Taxonomy" id="66422"/>
    <lineage>
        <taxon>Bacteria</taxon>
        <taxon>Bacillati</taxon>
        <taxon>Actinomycetota</taxon>
        <taxon>Actinomycetes</taxon>
        <taxon>Kitasatosporales</taxon>
        <taxon>Streptomycetaceae</taxon>
        <taxon>Streptomyces</taxon>
    </lineage>
</organism>
<name>A0ABW7BI12_9ACTN</name>
<protein>
    <recommendedName>
        <fullName evidence="3">Methyltransferase type 12</fullName>
    </recommendedName>
</protein>
<dbReference type="SUPFAM" id="SSF53335">
    <property type="entry name" value="S-adenosyl-L-methionine-dependent methyltransferases"/>
    <property type="match status" value="1"/>
</dbReference>